<dbReference type="InterPro" id="IPR016024">
    <property type="entry name" value="ARM-type_fold"/>
</dbReference>
<organism evidence="1 2">
    <name type="scientific">Candidatus Odyssella acanthamoebae</name>
    <dbReference type="NCBI Taxonomy" id="91604"/>
    <lineage>
        <taxon>Bacteria</taxon>
        <taxon>Pseudomonadati</taxon>
        <taxon>Pseudomonadota</taxon>
        <taxon>Alphaproteobacteria</taxon>
        <taxon>Holosporales</taxon>
        <taxon>Candidatus Paracaedibacteraceae</taxon>
        <taxon>Candidatus Odyssella</taxon>
    </lineage>
</organism>
<proteinExistence type="predicted"/>
<evidence type="ECO:0000313" key="2">
    <source>
        <dbReference type="Proteomes" id="UP000028926"/>
    </source>
</evidence>
<dbReference type="KEGG" id="paca:ID47_04635"/>
<reference evidence="1 2" key="1">
    <citation type="submission" date="2014-07" db="EMBL/GenBank/DDBJ databases">
        <title>Comparative genomic insights into amoeba endosymbionts belonging to the families of Holosporaceae and Candidatus Midichloriaceae within Rickettsiales.</title>
        <authorList>
            <person name="Wang Z."/>
            <person name="Wu M."/>
        </authorList>
    </citation>
    <scope>NUCLEOTIDE SEQUENCE [LARGE SCALE GENOMIC DNA]</scope>
    <source>
        <strain evidence="1">PRA3</strain>
    </source>
</reference>
<dbReference type="STRING" id="91604.ID47_04635"/>
<dbReference type="eggNOG" id="COG1340">
    <property type="taxonomic scope" value="Bacteria"/>
</dbReference>
<gene>
    <name evidence="1" type="ORF">ID47_04635</name>
</gene>
<name>A0A077ASK7_9PROT</name>
<evidence type="ECO:0000313" key="1">
    <source>
        <dbReference type="EMBL" id="AIK96182.1"/>
    </source>
</evidence>
<protein>
    <submittedName>
        <fullName evidence="1">Uncharacterized protein</fullName>
    </submittedName>
</protein>
<dbReference type="HOGENOM" id="CLU_291648_0_0_5"/>
<dbReference type="RefSeq" id="WP_038464291.1">
    <property type="nucleotide sequence ID" value="NZ_CP008941.1"/>
</dbReference>
<dbReference type="SUPFAM" id="SSF48371">
    <property type="entry name" value="ARM repeat"/>
    <property type="match status" value="1"/>
</dbReference>
<dbReference type="AlphaFoldDB" id="A0A077ASK7"/>
<sequence>MKKPLIAGYYLKNSVGAAALIIANFDLGMANDIAKFPEDERGQSSYQDTESDISFSDLNYKKIFQLRPKDFSNITIFSNKEEDDVIHLAQLFFFHTMAEPDRIKFLNCIRGFSPADRETIINFAESLLLPIILYGFDCLNLIEIIKDIPGEERETILRLARPLYTYINGLGIEDLIRIIQALPVDERESLVYYAKILIDREMGILDGRRIIRAIQKIPQDDRANIVNHTKNLLLLTGLYDIKNILQTIKGIPLDERENIVNHLRTFITETQAIPYLNELIEAIRETAADDREPVLNYAKTLITQAMDGYECSAIIEAIRETASDDSEPVLNHARTLITETMDGYECSAIIEAIREIPANDCESVLRQAKTLFTQTMKGGEYGKIIEAIRKTASDDREPVLNHARTLITETMSGDECSAIIEAIRETAADDREPVLNHARTLITETMDGYECSAIIEAIRKTASDDRESVLNHARTLITETMNGQDCRKIIEAIREIPTDDREPVLRQAKTLITKTMRGRDYKRIIEAVKKSPDAARETIIKNLLRITDLNSVSSPTIAKMLEILMHMDQQDLDKLWIQLSYFERKVDSFQIFCWFYFIPLNVTETFVGDLKNQNKSKRDNYLYNFMDENADFKKEVFNYWHHLLLQPSEYRSRHLADFILSNLDRLKLYEAHFVVQEALQTRILLNNTQDQSNPYNFYRMTLEKRSVEVEVEKLKLPVEILEGVQVTLNPAYLKNMRPLTVRFADLPVINRQLLQNIDTDLTKRLGTNPKLEAEIQKNFAAPYSTLKAGALGSSLLQGLLDTQGDPKTFVPVIAAKMIAITNFLQTLETDVLPGQSLSLQEQTFLKVLASIQNCVTGKEEGIHFYYTNLPSSFKFRGLIEDGTLREKGSHWVNTLLRKEVEYLLSGTNLYLKNLIGIPVQAEIQQAAHQARYVKNVIGPDVGLSEAAAFDRYSRMIYQKLIDRSKQEMVQGFYCHLLPSHLLSSLLKTANSELFSEKGLLYSQLLSLIPEAHYKESWEINLQSEEVSLTEKGALLLLCHLGVFKTL</sequence>
<keyword evidence="2" id="KW-1185">Reference proteome</keyword>
<dbReference type="OrthoDB" id="700137at2"/>
<dbReference type="Proteomes" id="UP000028926">
    <property type="component" value="Chromosome"/>
</dbReference>
<accession>A0A077ASK7</accession>
<dbReference type="EMBL" id="CP008941">
    <property type="protein sequence ID" value="AIK96182.1"/>
    <property type="molecule type" value="Genomic_DNA"/>
</dbReference>